<dbReference type="OrthoDB" id="826163at2"/>
<feature type="chain" id="PRO_5016336754" description="DUF4221 domain-containing protein" evidence="1">
    <location>
        <begin position="23"/>
        <end position="393"/>
    </location>
</feature>
<feature type="signal peptide" evidence="1">
    <location>
        <begin position="1"/>
        <end position="22"/>
    </location>
</feature>
<protein>
    <recommendedName>
        <fullName evidence="4">DUF4221 domain-containing protein</fullName>
    </recommendedName>
</protein>
<dbReference type="Proteomes" id="UP000248688">
    <property type="component" value="Chromosome"/>
</dbReference>
<evidence type="ECO:0000313" key="2">
    <source>
        <dbReference type="EMBL" id="AWW31448.1"/>
    </source>
</evidence>
<name>A0A2Z4ILK0_9BACT</name>
<dbReference type="PROSITE" id="PS51257">
    <property type="entry name" value="PROKAR_LIPOPROTEIN"/>
    <property type="match status" value="1"/>
</dbReference>
<dbReference type="InterPro" id="IPR025316">
    <property type="entry name" value="DUF4221"/>
</dbReference>
<dbReference type="AlphaFoldDB" id="A0A2Z4ILK0"/>
<reference evidence="2 3" key="1">
    <citation type="submission" date="2018-06" db="EMBL/GenBank/DDBJ databases">
        <title>Echinicola strongylocentroti sp. nov., isolated from a sea urchin Strongylocentrotus intermedius.</title>
        <authorList>
            <person name="Bae S.S."/>
        </authorList>
    </citation>
    <scope>NUCLEOTIDE SEQUENCE [LARGE SCALE GENOMIC DNA]</scope>
    <source>
        <strain evidence="2 3">MEBiC08714</strain>
    </source>
</reference>
<proteinExistence type="predicted"/>
<organism evidence="2 3">
    <name type="scientific">Echinicola strongylocentroti</name>
    <dbReference type="NCBI Taxonomy" id="1795355"/>
    <lineage>
        <taxon>Bacteria</taxon>
        <taxon>Pseudomonadati</taxon>
        <taxon>Bacteroidota</taxon>
        <taxon>Cytophagia</taxon>
        <taxon>Cytophagales</taxon>
        <taxon>Cyclobacteriaceae</taxon>
        <taxon>Echinicola</taxon>
    </lineage>
</organism>
<sequence length="393" mass="45714">MYRTTLFLNCIFYLSISLSSCNDPSNTTVPNGFKRTNEYAIHLDEYTSPVEEYTQYLPSWKGHQAMAFHVRKKGEIKIYGLEDGSLLETLSYSQEGPDSYRGIYDFHIYNEDSIFLNKRYLYQTYLVDSKFNKSATYQFLDPEIKLDPISGIAQSDNSFLPVFNHNRIFQKTGNTIYLTGSPDKNSDFPEYFDADCMIVSVDLPSGKVSRLIGYPDRMKGKGWGTMHDGLFADFDTKREQFILSYASDKHLYITDNQLNKMKKFLATPEKFSDIKPLPASYRNNETAYFEFYNKQYVFGSVLYDSFRNVYYRVALEPDPNGIDMYLRDPLYKPRNMVVMAFDSSFEKIAEMRLEQTAAGTYLDRCFVNEKGLNIAYVDLTNEDILYYKTFSLE</sequence>
<dbReference type="Pfam" id="PF13970">
    <property type="entry name" value="DUF4221"/>
    <property type="match status" value="1"/>
</dbReference>
<dbReference type="RefSeq" id="WP_112784824.1">
    <property type="nucleotide sequence ID" value="NZ_CP030041.1"/>
</dbReference>
<keyword evidence="3" id="KW-1185">Reference proteome</keyword>
<evidence type="ECO:0000256" key="1">
    <source>
        <dbReference type="SAM" id="SignalP"/>
    </source>
</evidence>
<dbReference type="KEGG" id="est:DN752_15690"/>
<gene>
    <name evidence="2" type="ORF">DN752_15690</name>
</gene>
<evidence type="ECO:0008006" key="4">
    <source>
        <dbReference type="Google" id="ProtNLM"/>
    </source>
</evidence>
<keyword evidence="1" id="KW-0732">Signal</keyword>
<dbReference type="EMBL" id="CP030041">
    <property type="protein sequence ID" value="AWW31448.1"/>
    <property type="molecule type" value="Genomic_DNA"/>
</dbReference>
<evidence type="ECO:0000313" key="3">
    <source>
        <dbReference type="Proteomes" id="UP000248688"/>
    </source>
</evidence>
<accession>A0A2Z4ILK0</accession>